<evidence type="ECO:0000256" key="6">
    <source>
        <dbReference type="HAMAP-Rule" id="MF_01877"/>
    </source>
</evidence>
<sequence>MALKNNKIWKKTGKLYVVALPIGNLKDITFRALEVLKSVEYIVCEDTRSFKKLINHYQLGEKKLISFYKDVEKKKTEKLIEILEKGEDVALVSEAGTPGISDPGANLIKLAYERKIKVIPIPGVSALTCALSVSGINLNKGFIFLGFLPRKKAEQKEILENLPKDLPFIIFEAPHRISKTLKNLLEILGNRNCFLARELTKMHEELLWTTLKDLSQREEFLGEITLIIMPEDKEFAEKVDLQKIKNEVEELKAKGLKVKEIAKSLAKKYNLSAKFLYDFIRKIK</sequence>
<dbReference type="EMBL" id="PNIK01000082">
    <property type="protein sequence ID" value="PMP66234.1"/>
    <property type="molecule type" value="Genomic_DNA"/>
</dbReference>
<dbReference type="GO" id="GO:0070677">
    <property type="term" value="F:rRNA (cytosine-2'-O-)-methyltransferase activity"/>
    <property type="evidence" value="ECO:0007669"/>
    <property type="project" value="UniProtKB-UniRule"/>
</dbReference>
<dbReference type="AlphaFoldDB" id="A0A2N7PME2"/>
<dbReference type="PIRSF" id="PIRSF005917">
    <property type="entry name" value="MTase_YraL"/>
    <property type="match status" value="1"/>
</dbReference>
<dbReference type="InterPro" id="IPR014777">
    <property type="entry name" value="4pyrrole_Mease_sub1"/>
</dbReference>
<keyword evidence="2 6" id="KW-0698">rRNA processing</keyword>
<dbReference type="CDD" id="cd11648">
    <property type="entry name" value="RsmI"/>
    <property type="match status" value="1"/>
</dbReference>
<dbReference type="PANTHER" id="PTHR46111:SF1">
    <property type="entry name" value="RIBOSOMAL RNA SMALL SUBUNIT METHYLTRANSFERASE I"/>
    <property type="match status" value="1"/>
</dbReference>
<evidence type="ECO:0000313" key="9">
    <source>
        <dbReference type="Proteomes" id="UP000235460"/>
    </source>
</evidence>
<comment type="function">
    <text evidence="6">Catalyzes the 2'-O-methylation of the ribose of cytidine 1402 (C1402) in 16S rRNA.</text>
</comment>
<dbReference type="PANTHER" id="PTHR46111">
    <property type="entry name" value="RIBOSOMAL RNA SMALL SUBUNIT METHYLTRANSFERASE I"/>
    <property type="match status" value="1"/>
</dbReference>
<keyword evidence="5 6" id="KW-0949">S-adenosyl-L-methionine</keyword>
<dbReference type="EC" id="2.1.1.198" evidence="6"/>
<comment type="catalytic activity">
    <reaction evidence="6">
        <text>cytidine(1402) in 16S rRNA + S-adenosyl-L-methionine = 2'-O-methylcytidine(1402) in 16S rRNA + S-adenosyl-L-homocysteine + H(+)</text>
        <dbReference type="Rhea" id="RHEA:42924"/>
        <dbReference type="Rhea" id="RHEA-COMP:10285"/>
        <dbReference type="Rhea" id="RHEA-COMP:10286"/>
        <dbReference type="ChEBI" id="CHEBI:15378"/>
        <dbReference type="ChEBI" id="CHEBI:57856"/>
        <dbReference type="ChEBI" id="CHEBI:59789"/>
        <dbReference type="ChEBI" id="CHEBI:74495"/>
        <dbReference type="ChEBI" id="CHEBI:82748"/>
        <dbReference type="EC" id="2.1.1.198"/>
    </reaction>
</comment>
<keyword evidence="4 6" id="KW-0808">Transferase</keyword>
<evidence type="ECO:0000256" key="5">
    <source>
        <dbReference type="ARBA" id="ARBA00022691"/>
    </source>
</evidence>
<keyword evidence="1 6" id="KW-0963">Cytoplasm</keyword>
<comment type="caution">
    <text evidence="8">The sequence shown here is derived from an EMBL/GenBank/DDBJ whole genome shotgun (WGS) entry which is preliminary data.</text>
</comment>
<dbReference type="NCBIfam" id="TIGR00096">
    <property type="entry name" value="16S rRNA (cytidine(1402)-2'-O)-methyltransferase"/>
    <property type="match status" value="1"/>
</dbReference>
<feature type="domain" description="Tetrapyrrole methylase" evidence="7">
    <location>
        <begin position="14"/>
        <end position="214"/>
    </location>
</feature>
<evidence type="ECO:0000256" key="2">
    <source>
        <dbReference type="ARBA" id="ARBA00022552"/>
    </source>
</evidence>
<gene>
    <name evidence="6 8" type="primary">rsmI</name>
    <name evidence="8" type="ORF">C0190_05840</name>
</gene>
<accession>A0A2N7PME2</accession>
<dbReference type="InterPro" id="IPR008189">
    <property type="entry name" value="rRNA_ssu_MeTfrase_I"/>
</dbReference>
<dbReference type="HAMAP" id="MF_01877">
    <property type="entry name" value="16SrRNA_methyltr_I"/>
    <property type="match status" value="1"/>
</dbReference>
<protein>
    <recommendedName>
        <fullName evidence="6">Ribosomal RNA small subunit methyltransferase I</fullName>
        <ecNumber evidence="6">2.1.1.198</ecNumber>
    </recommendedName>
    <alternativeName>
        <fullName evidence="6">16S rRNA 2'-O-ribose C1402 methyltransferase</fullName>
    </alternativeName>
    <alternativeName>
        <fullName evidence="6">rRNA (cytidine-2'-O-)-methyltransferase RsmI</fullName>
    </alternativeName>
</protein>
<dbReference type="Gene3D" id="3.30.950.10">
    <property type="entry name" value="Methyltransferase, Cobalt-precorrin-4 Transmethylase, Domain 2"/>
    <property type="match status" value="1"/>
</dbReference>
<evidence type="ECO:0000259" key="7">
    <source>
        <dbReference type="Pfam" id="PF00590"/>
    </source>
</evidence>
<dbReference type="InterPro" id="IPR014776">
    <property type="entry name" value="4pyrrole_Mease_sub2"/>
</dbReference>
<dbReference type="SUPFAM" id="SSF53790">
    <property type="entry name" value="Tetrapyrrole methylase"/>
    <property type="match status" value="1"/>
</dbReference>
<keyword evidence="3 6" id="KW-0489">Methyltransferase</keyword>
<dbReference type="FunFam" id="3.40.1010.10:FF:000007">
    <property type="entry name" value="Ribosomal RNA small subunit methyltransferase I"/>
    <property type="match status" value="1"/>
</dbReference>
<comment type="subcellular location">
    <subcellularLocation>
        <location evidence="6">Cytoplasm</location>
    </subcellularLocation>
</comment>
<organism evidence="8 9">
    <name type="scientific">Thermodesulfobacterium geofontis</name>
    <dbReference type="NCBI Taxonomy" id="1295609"/>
    <lineage>
        <taxon>Bacteria</taxon>
        <taxon>Pseudomonadati</taxon>
        <taxon>Thermodesulfobacteriota</taxon>
        <taxon>Thermodesulfobacteria</taxon>
        <taxon>Thermodesulfobacteriales</taxon>
        <taxon>Thermodesulfobacteriaceae</taxon>
        <taxon>Thermodesulfobacterium</taxon>
    </lineage>
</organism>
<proteinExistence type="inferred from homology"/>
<comment type="similarity">
    <text evidence="6">Belongs to the methyltransferase superfamily. RsmI family.</text>
</comment>
<dbReference type="InterPro" id="IPR000878">
    <property type="entry name" value="4pyrrol_Mease"/>
</dbReference>
<evidence type="ECO:0000256" key="4">
    <source>
        <dbReference type="ARBA" id="ARBA00022679"/>
    </source>
</evidence>
<dbReference type="Proteomes" id="UP000235460">
    <property type="component" value="Unassembled WGS sequence"/>
</dbReference>
<dbReference type="Pfam" id="PF00590">
    <property type="entry name" value="TP_methylase"/>
    <property type="match status" value="1"/>
</dbReference>
<evidence type="ECO:0000313" key="8">
    <source>
        <dbReference type="EMBL" id="PMP66234.1"/>
    </source>
</evidence>
<dbReference type="InterPro" id="IPR035996">
    <property type="entry name" value="4pyrrol_Methylase_sf"/>
</dbReference>
<name>A0A2N7PME2_9BACT</name>
<reference evidence="8 9" key="1">
    <citation type="submission" date="2018-01" db="EMBL/GenBank/DDBJ databases">
        <title>Metagenomic assembled genomes from two thermal pools in the Uzon Caldera, Kamchatka, Russia.</title>
        <authorList>
            <person name="Wilkins L."/>
            <person name="Ettinger C."/>
        </authorList>
    </citation>
    <scope>NUCLEOTIDE SEQUENCE [LARGE SCALE GENOMIC DNA]</scope>
    <source>
        <strain evidence="8">ZAV-08</strain>
    </source>
</reference>
<evidence type="ECO:0000256" key="1">
    <source>
        <dbReference type="ARBA" id="ARBA00022490"/>
    </source>
</evidence>
<evidence type="ECO:0000256" key="3">
    <source>
        <dbReference type="ARBA" id="ARBA00022603"/>
    </source>
</evidence>
<dbReference type="GO" id="GO:0005737">
    <property type="term" value="C:cytoplasm"/>
    <property type="evidence" value="ECO:0007669"/>
    <property type="project" value="UniProtKB-SubCell"/>
</dbReference>
<dbReference type="Gene3D" id="3.40.1010.10">
    <property type="entry name" value="Cobalt-precorrin-4 Transmethylase, Domain 1"/>
    <property type="match status" value="1"/>
</dbReference>